<keyword evidence="2" id="KW-1185">Reference proteome</keyword>
<dbReference type="Pfam" id="PF24072">
    <property type="entry name" value="T7_gp14"/>
    <property type="match status" value="1"/>
</dbReference>
<proteinExistence type="predicted"/>
<evidence type="ECO:0000313" key="2">
    <source>
        <dbReference type="Proteomes" id="UP001055587"/>
    </source>
</evidence>
<dbReference type="InterPro" id="IPR038996">
    <property type="entry name" value="Gp14"/>
</dbReference>
<reference evidence="1" key="1">
    <citation type="submission" date="2021-06" db="EMBL/GenBank/DDBJ databases">
        <title>Four novel Curtobacterium phages isolated from Environmental samples.</title>
        <authorList>
            <person name="Alanin K.W.S."/>
            <person name="Djurhuus A.M."/>
            <person name="Olsen N.S."/>
            <person name="Carstens A.B."/>
            <person name="Nielsen T.K."/>
            <person name="Kot W."/>
            <person name="Hansen L.H."/>
        </authorList>
    </citation>
    <scope>NUCLEOTIDE SEQUENCE</scope>
</reference>
<organism evidence="1 2">
    <name type="scientific">Erwinia phage Zoomie</name>
    <dbReference type="NCBI Taxonomy" id="2851072"/>
    <lineage>
        <taxon>Viruses</taxon>
        <taxon>Duplodnaviria</taxon>
        <taxon>Heunggongvirae</taxon>
        <taxon>Uroviricota</taxon>
        <taxon>Caudoviricetes</taxon>
        <taxon>Autographivirales</taxon>
        <taxon>Autoscriptoviridae</taxon>
        <taxon>Slopekvirinae</taxon>
        <taxon>Zoomievirus</taxon>
        <taxon>Zoomievirus zoomie</taxon>
    </lineage>
</organism>
<evidence type="ECO:0000313" key="1">
    <source>
        <dbReference type="EMBL" id="QXG07765.1"/>
    </source>
</evidence>
<dbReference type="Proteomes" id="UP001055587">
    <property type="component" value="Segment"/>
</dbReference>
<protein>
    <submittedName>
        <fullName evidence="1">Internal virion protein</fullName>
    </submittedName>
</protein>
<accession>A0A9E6N974</accession>
<sequence>MAWLLVAQVASQVYAGSKQAKAAAETSIAQNKMVQDYNKKVMYETLQQTTELNLQRAQQREQTTAALYNVGLQGMSARDQITAQAAGTDTIGASVNDAISTVNQKQSQAVGSQQNDYMRAIDQSNIMLEKITTNGRNSLKNAVEDHSSEVMDNALMGAAGTVLGSMAGKYASGTNSTTPGAPVTAAQGTPTGSYDYQGFNSDPNAAKNPFGLSFKFQSSNLLGN</sequence>
<name>A0A9E6N974_9CAUD</name>
<dbReference type="EMBL" id="MZ333135">
    <property type="protein sequence ID" value="QXG07765.1"/>
    <property type="molecule type" value="Genomic_DNA"/>
</dbReference>